<protein>
    <submittedName>
        <fullName evidence="2">Uncharacterized protein</fullName>
    </submittedName>
</protein>
<accession>A0AAV6SGR7</accession>
<evidence type="ECO:0000256" key="1">
    <source>
        <dbReference type="SAM" id="MobiDB-lite"/>
    </source>
</evidence>
<evidence type="ECO:0000313" key="3">
    <source>
        <dbReference type="Proteomes" id="UP000693946"/>
    </source>
</evidence>
<keyword evidence="3" id="KW-1185">Reference proteome</keyword>
<name>A0AAV6SGR7_SOLSE</name>
<evidence type="ECO:0000313" key="2">
    <source>
        <dbReference type="EMBL" id="KAG7516259.1"/>
    </source>
</evidence>
<reference evidence="2 3" key="1">
    <citation type="journal article" date="2021" name="Sci. Rep.">
        <title>Chromosome anchoring in Senegalese sole (Solea senegalensis) reveals sex-associated markers and genome rearrangements in flatfish.</title>
        <authorList>
            <person name="Guerrero-Cozar I."/>
            <person name="Gomez-Garrido J."/>
            <person name="Berbel C."/>
            <person name="Martinez-Blanch J.F."/>
            <person name="Alioto T."/>
            <person name="Claros M.G."/>
            <person name="Gagnaire P.A."/>
            <person name="Manchado M."/>
        </authorList>
    </citation>
    <scope>NUCLEOTIDE SEQUENCE [LARGE SCALE GENOMIC DNA]</scope>
    <source>
        <strain evidence="2">Sse05_10M</strain>
    </source>
</reference>
<organism evidence="2 3">
    <name type="scientific">Solea senegalensis</name>
    <name type="common">Senegalese sole</name>
    <dbReference type="NCBI Taxonomy" id="28829"/>
    <lineage>
        <taxon>Eukaryota</taxon>
        <taxon>Metazoa</taxon>
        <taxon>Chordata</taxon>
        <taxon>Craniata</taxon>
        <taxon>Vertebrata</taxon>
        <taxon>Euteleostomi</taxon>
        <taxon>Actinopterygii</taxon>
        <taxon>Neopterygii</taxon>
        <taxon>Teleostei</taxon>
        <taxon>Neoteleostei</taxon>
        <taxon>Acanthomorphata</taxon>
        <taxon>Carangaria</taxon>
        <taxon>Pleuronectiformes</taxon>
        <taxon>Pleuronectoidei</taxon>
        <taxon>Soleidae</taxon>
        <taxon>Solea</taxon>
    </lineage>
</organism>
<sequence length="49" mass="5385">MERFAQTETIGTESSFKKCVSGRRGSHFRVSPRADMSTESAAIPLKKAP</sequence>
<dbReference type="AlphaFoldDB" id="A0AAV6SGR7"/>
<gene>
    <name evidence="2" type="ORF">JOB18_027078</name>
</gene>
<feature type="region of interest" description="Disordered" evidence="1">
    <location>
        <begin position="27"/>
        <end position="49"/>
    </location>
</feature>
<proteinExistence type="predicted"/>
<dbReference type="Proteomes" id="UP000693946">
    <property type="component" value="Linkage Group LG13"/>
</dbReference>
<dbReference type="EMBL" id="JAGKHQ010000005">
    <property type="protein sequence ID" value="KAG7516259.1"/>
    <property type="molecule type" value="Genomic_DNA"/>
</dbReference>
<comment type="caution">
    <text evidence="2">The sequence shown here is derived from an EMBL/GenBank/DDBJ whole genome shotgun (WGS) entry which is preliminary data.</text>
</comment>